<protein>
    <submittedName>
        <fullName evidence="1">Uncharacterized protein</fullName>
    </submittedName>
</protein>
<sequence length="189" mass="20232">MGFLDSLLGRSKPKQADLDALFAIPDAGITLQSALGFEPTGRGAVCFRAAEGPAFTQTMQDVVALLDNDDDPDVELSTDEFGFAWLLARQPDLPSLATDLHAVNTSLEAQGFGPALLCSLVSFADASGRSLALVYLYKRGTFYPFAPASPGSRQRDNLLELQVRDLLSGEIGVEKDLSKWLAIWGAPGL</sequence>
<dbReference type="Pfam" id="PF22742">
    <property type="entry name" value="PspAB"/>
    <property type="match status" value="1"/>
</dbReference>
<organism evidence="1">
    <name type="scientific">uncultured Nocardioidaceae bacterium</name>
    <dbReference type="NCBI Taxonomy" id="253824"/>
    <lineage>
        <taxon>Bacteria</taxon>
        <taxon>Bacillati</taxon>
        <taxon>Actinomycetota</taxon>
        <taxon>Actinomycetes</taxon>
        <taxon>Propionibacteriales</taxon>
        <taxon>Nocardioidaceae</taxon>
        <taxon>environmental samples</taxon>
    </lineage>
</organism>
<proteinExistence type="predicted"/>
<dbReference type="InterPro" id="IPR054383">
    <property type="entry name" value="PspAB-like"/>
</dbReference>
<reference evidence="1" key="1">
    <citation type="submission" date="2020-02" db="EMBL/GenBank/DDBJ databases">
        <authorList>
            <person name="Meier V. D."/>
        </authorList>
    </citation>
    <scope>NUCLEOTIDE SEQUENCE</scope>
    <source>
        <strain evidence="1">AVDCRST_MAG24</strain>
    </source>
</reference>
<accession>A0A6J4M3W4</accession>
<name>A0A6J4M3W4_9ACTN</name>
<dbReference type="AlphaFoldDB" id="A0A6J4M3W4"/>
<dbReference type="EMBL" id="CADCUF010000241">
    <property type="protein sequence ID" value="CAA9348203.1"/>
    <property type="molecule type" value="Genomic_DNA"/>
</dbReference>
<gene>
    <name evidence="1" type="ORF">AVDCRST_MAG24-1645</name>
</gene>
<evidence type="ECO:0000313" key="1">
    <source>
        <dbReference type="EMBL" id="CAA9348203.1"/>
    </source>
</evidence>